<evidence type="ECO:0000256" key="1">
    <source>
        <dbReference type="SAM" id="MobiDB-lite"/>
    </source>
</evidence>
<accession>A0A8T0HWG4</accession>
<feature type="region of interest" description="Disordered" evidence="1">
    <location>
        <begin position="97"/>
        <end position="126"/>
    </location>
</feature>
<dbReference type="Proteomes" id="UP000822688">
    <property type="component" value="Chromosome V"/>
</dbReference>
<evidence type="ECO:0000313" key="2">
    <source>
        <dbReference type="EMBL" id="KAG0575196.1"/>
    </source>
</evidence>
<evidence type="ECO:0000313" key="3">
    <source>
        <dbReference type="EMBL" id="KAG0575202.1"/>
    </source>
</evidence>
<sequence>MQSKRCFNGLEHWEKMRVIIQSRGNEEKTGMGEFGNQWESVVVHNLGALPRPLRSLMPMQLHPRLHAALEHSTKCPIQQLRWGGFRSSPRGTLRLLKSPQHHGPAEFLHEAGQGRYSKTTTPEQSN</sequence>
<feature type="compositionally biased region" description="Polar residues" evidence="1">
    <location>
        <begin position="116"/>
        <end position="126"/>
    </location>
</feature>
<reference evidence="2" key="1">
    <citation type="submission" date="2020-06" db="EMBL/GenBank/DDBJ databases">
        <title>WGS assembly of Ceratodon purpureus strain R40.</title>
        <authorList>
            <person name="Carey S.B."/>
            <person name="Jenkins J."/>
            <person name="Shu S."/>
            <person name="Lovell J.T."/>
            <person name="Sreedasyam A."/>
            <person name="Maumus F."/>
            <person name="Tiley G.P."/>
            <person name="Fernandez-Pozo N."/>
            <person name="Barry K."/>
            <person name="Chen C."/>
            <person name="Wang M."/>
            <person name="Lipzen A."/>
            <person name="Daum C."/>
            <person name="Saski C.A."/>
            <person name="Payton A.C."/>
            <person name="Mcbreen J.C."/>
            <person name="Conrad R.E."/>
            <person name="Kollar L.M."/>
            <person name="Olsson S."/>
            <person name="Huttunen S."/>
            <person name="Landis J.B."/>
            <person name="Wickett N.J."/>
            <person name="Johnson M.G."/>
            <person name="Rensing S.A."/>
            <person name="Grimwood J."/>
            <person name="Schmutz J."/>
            <person name="Mcdaniel S.F."/>
        </authorList>
    </citation>
    <scope>NUCLEOTIDE SEQUENCE</scope>
    <source>
        <strain evidence="2">R40</strain>
    </source>
</reference>
<protein>
    <submittedName>
        <fullName evidence="2">Uncharacterized protein</fullName>
    </submittedName>
</protein>
<dbReference type="EMBL" id="CM026426">
    <property type="protein sequence ID" value="KAG0575196.1"/>
    <property type="molecule type" value="Genomic_DNA"/>
</dbReference>
<organism evidence="2 4">
    <name type="scientific">Ceratodon purpureus</name>
    <name type="common">Fire moss</name>
    <name type="synonym">Dicranum purpureum</name>
    <dbReference type="NCBI Taxonomy" id="3225"/>
    <lineage>
        <taxon>Eukaryota</taxon>
        <taxon>Viridiplantae</taxon>
        <taxon>Streptophyta</taxon>
        <taxon>Embryophyta</taxon>
        <taxon>Bryophyta</taxon>
        <taxon>Bryophytina</taxon>
        <taxon>Bryopsida</taxon>
        <taxon>Dicranidae</taxon>
        <taxon>Pseudoditrichales</taxon>
        <taxon>Ditrichaceae</taxon>
        <taxon>Ceratodon</taxon>
    </lineage>
</organism>
<gene>
    <name evidence="2" type="ORF">KC19_VG326000</name>
    <name evidence="3" type="ORF">KC19_VG326500</name>
</gene>
<proteinExistence type="predicted"/>
<name>A0A8T0HWG4_CERPU</name>
<dbReference type="EMBL" id="CM026426">
    <property type="protein sequence ID" value="KAG0575202.1"/>
    <property type="molecule type" value="Genomic_DNA"/>
</dbReference>
<comment type="caution">
    <text evidence="2">The sequence shown here is derived from an EMBL/GenBank/DDBJ whole genome shotgun (WGS) entry which is preliminary data.</text>
</comment>
<keyword evidence="4" id="KW-1185">Reference proteome</keyword>
<dbReference type="AlphaFoldDB" id="A0A8T0HWG4"/>
<evidence type="ECO:0000313" key="4">
    <source>
        <dbReference type="Proteomes" id="UP000822688"/>
    </source>
</evidence>